<name>A0A146B1K4_9BORD</name>
<dbReference type="GO" id="GO:0003677">
    <property type="term" value="F:DNA binding"/>
    <property type="evidence" value="ECO:0007669"/>
    <property type="project" value="UniProtKB-KW"/>
</dbReference>
<dbReference type="InterPro" id="IPR005471">
    <property type="entry name" value="Tscrpt_reg_IclR_N"/>
</dbReference>
<keyword evidence="1" id="KW-0805">Transcription regulation</keyword>
<feature type="domain" description="HTH iclR-type" evidence="4">
    <location>
        <begin position="9"/>
        <end position="72"/>
    </location>
</feature>
<dbReference type="Pfam" id="PF09339">
    <property type="entry name" value="HTH_IclR"/>
    <property type="match status" value="1"/>
</dbReference>
<evidence type="ECO:0000256" key="1">
    <source>
        <dbReference type="ARBA" id="ARBA00023015"/>
    </source>
</evidence>
<evidence type="ECO:0000259" key="4">
    <source>
        <dbReference type="PROSITE" id="PS51077"/>
    </source>
</evidence>
<evidence type="ECO:0000256" key="2">
    <source>
        <dbReference type="ARBA" id="ARBA00023125"/>
    </source>
</evidence>
<keyword evidence="2" id="KW-0238">DNA-binding</keyword>
<dbReference type="KEGG" id="btrm:SAMEA390648701949"/>
<dbReference type="GO" id="GO:0045892">
    <property type="term" value="P:negative regulation of DNA-templated transcription"/>
    <property type="evidence" value="ECO:0007669"/>
    <property type="project" value="TreeGrafter"/>
</dbReference>
<evidence type="ECO:0000259" key="5">
    <source>
        <dbReference type="PROSITE" id="PS51078"/>
    </source>
</evidence>
<dbReference type="Pfam" id="PF01614">
    <property type="entry name" value="IclR_C"/>
    <property type="match status" value="1"/>
</dbReference>
<evidence type="ECO:0000313" key="7">
    <source>
        <dbReference type="Proteomes" id="UP000076825"/>
    </source>
</evidence>
<dbReference type="InterPro" id="IPR014757">
    <property type="entry name" value="Tscrpt_reg_IclR_C"/>
</dbReference>
<evidence type="ECO:0000256" key="3">
    <source>
        <dbReference type="ARBA" id="ARBA00023163"/>
    </source>
</evidence>
<reference evidence="6 7" key="1">
    <citation type="submission" date="2016-04" db="EMBL/GenBank/DDBJ databases">
        <authorList>
            <consortium name="Pathogen Informatics"/>
        </authorList>
    </citation>
    <scope>NUCLEOTIDE SEQUENCE [LARGE SCALE GENOMIC DNA]</scope>
    <source>
        <strain evidence="6 7">H044680328</strain>
    </source>
</reference>
<sequence length="258" mass="27870">MPATQTRGPSTLLKGLTVLDTLRAAAPQGMGATEVAAHTGIDRIAVQRIFLALETRGWVRRNEAGKRFFIGEAAERAPARPWTPPGLSESLLQQAVEGMRRLAREVGDAFFLVGIDGVHSVCIHREIGDYPMQILASYPGKRHPLGVGSSGMALLAALPEAQACAIVQANSATYEQYGGISTEMIHRLRLNTRQRGYAVMPNYAVRGALGVGCALTRPDGQAMLAMSVSAITDRMPIKRQAETASLLRRELDKLQGRL</sequence>
<dbReference type="SUPFAM" id="SSF55781">
    <property type="entry name" value="GAF domain-like"/>
    <property type="match status" value="1"/>
</dbReference>
<dbReference type="Gene3D" id="3.30.450.40">
    <property type="match status" value="1"/>
</dbReference>
<evidence type="ECO:0000313" key="6">
    <source>
        <dbReference type="EMBL" id="SAI69826.1"/>
    </source>
</evidence>
<dbReference type="InterPro" id="IPR036388">
    <property type="entry name" value="WH-like_DNA-bd_sf"/>
</dbReference>
<dbReference type="PROSITE" id="PS51077">
    <property type="entry name" value="HTH_ICLR"/>
    <property type="match status" value="1"/>
</dbReference>
<dbReference type="Proteomes" id="UP000076825">
    <property type="component" value="Chromosome 1"/>
</dbReference>
<dbReference type="AlphaFoldDB" id="A0A146B1K4"/>
<dbReference type="SUPFAM" id="SSF46785">
    <property type="entry name" value="Winged helix' DNA-binding domain"/>
    <property type="match status" value="1"/>
</dbReference>
<dbReference type="eggNOG" id="COG1414">
    <property type="taxonomic scope" value="Bacteria"/>
</dbReference>
<dbReference type="GO" id="GO:0003700">
    <property type="term" value="F:DNA-binding transcription factor activity"/>
    <property type="evidence" value="ECO:0007669"/>
    <property type="project" value="TreeGrafter"/>
</dbReference>
<dbReference type="InterPro" id="IPR029016">
    <property type="entry name" value="GAF-like_dom_sf"/>
</dbReference>
<proteinExistence type="predicted"/>
<keyword evidence="3" id="KW-0804">Transcription</keyword>
<keyword evidence="7" id="KW-1185">Reference proteome</keyword>
<dbReference type="EMBL" id="LT546645">
    <property type="protein sequence ID" value="SAI69826.1"/>
    <property type="molecule type" value="Genomic_DNA"/>
</dbReference>
<organism evidence="6 7">
    <name type="scientific">Bordetella trematum</name>
    <dbReference type="NCBI Taxonomy" id="123899"/>
    <lineage>
        <taxon>Bacteria</taxon>
        <taxon>Pseudomonadati</taxon>
        <taxon>Pseudomonadota</taxon>
        <taxon>Betaproteobacteria</taxon>
        <taxon>Burkholderiales</taxon>
        <taxon>Alcaligenaceae</taxon>
        <taxon>Bordetella</taxon>
    </lineage>
</organism>
<feature type="domain" description="IclR-ED" evidence="5">
    <location>
        <begin position="66"/>
        <end position="258"/>
    </location>
</feature>
<dbReference type="PANTHER" id="PTHR30136:SF39">
    <property type="entry name" value="TRANSCRIPTIONAL REGULATORY PROTEIN"/>
    <property type="match status" value="1"/>
</dbReference>
<dbReference type="PROSITE" id="PS51078">
    <property type="entry name" value="ICLR_ED"/>
    <property type="match status" value="1"/>
</dbReference>
<dbReference type="PATRIC" id="fig|123899.6.peg.1940"/>
<gene>
    <name evidence="6" type="ORF">SAMEA3906487_01949</name>
</gene>
<dbReference type="InterPro" id="IPR050707">
    <property type="entry name" value="HTH_MetabolicPath_Reg"/>
</dbReference>
<dbReference type="STRING" id="123899.SAMEA3906487_01949"/>
<dbReference type="PANTHER" id="PTHR30136">
    <property type="entry name" value="HELIX-TURN-HELIX TRANSCRIPTIONAL REGULATOR, ICLR FAMILY"/>
    <property type="match status" value="1"/>
</dbReference>
<protein>
    <submittedName>
        <fullName evidence="6">Transcriptional regulator</fullName>
    </submittedName>
</protein>
<dbReference type="Gene3D" id="1.10.10.10">
    <property type="entry name" value="Winged helix-like DNA-binding domain superfamily/Winged helix DNA-binding domain"/>
    <property type="match status" value="1"/>
</dbReference>
<accession>A0A146B1K4</accession>
<dbReference type="InterPro" id="IPR036390">
    <property type="entry name" value="WH_DNA-bd_sf"/>
</dbReference>